<dbReference type="VEuPathDB" id="VectorBase:ACUA023668"/>
<reference evidence="2" key="2">
    <citation type="submission" date="2020-05" db="UniProtKB">
        <authorList>
            <consortium name="EnsemblMetazoa"/>
        </authorList>
    </citation>
    <scope>IDENTIFICATION</scope>
    <source>
        <strain evidence="2">A-37</strain>
    </source>
</reference>
<dbReference type="AlphaFoldDB" id="A0A182MQ87"/>
<name>A0A182MQ87_9DIPT</name>
<keyword evidence="1" id="KW-0472">Membrane</keyword>
<accession>A0A182MQ87</accession>
<keyword evidence="1" id="KW-1133">Transmembrane helix</keyword>
<protein>
    <submittedName>
        <fullName evidence="2">Uncharacterized protein</fullName>
    </submittedName>
</protein>
<sequence length="231" mass="27965">MMGALLGLVMRTEVVMFAQTLGVDLLVVMVFLLLMVHRHMDGDLDRVRHWLLDLIGDVLLNFDRNWTLNRDLHGVWDVLLDRDRDVLLNRVGLWDWDLHRHWHWFVDMHWDGTIVRDMHWVWDLLDDLIRHWFLHRDWHWLLDMDRHWAIDWNMDWVVDDLLNRRLFLVGLEVWHLMVFLVSTEATGPAVQSTLVLFLVIERLSFGCLAVIYFGLRHWFLFIFGRCEKHQG</sequence>
<keyword evidence="1" id="KW-0812">Transmembrane</keyword>
<feature type="transmembrane region" description="Helical" evidence="1">
    <location>
        <begin position="166"/>
        <end position="182"/>
    </location>
</feature>
<proteinExistence type="predicted"/>
<dbReference type="EMBL" id="AXCM01007373">
    <property type="status" value="NOT_ANNOTATED_CDS"/>
    <property type="molecule type" value="Genomic_DNA"/>
</dbReference>
<dbReference type="EnsemblMetazoa" id="ACUA023668-RA">
    <property type="protein sequence ID" value="ACUA023668-PA"/>
    <property type="gene ID" value="ACUA023668"/>
</dbReference>
<feature type="transmembrane region" description="Helical" evidence="1">
    <location>
        <begin position="194"/>
        <end position="215"/>
    </location>
</feature>
<dbReference type="EMBL" id="AXCM01007372">
    <property type="status" value="NOT_ANNOTATED_CDS"/>
    <property type="molecule type" value="Genomic_DNA"/>
</dbReference>
<evidence type="ECO:0000313" key="2">
    <source>
        <dbReference type="EnsemblMetazoa" id="ACUA023668-PA"/>
    </source>
</evidence>
<dbReference type="Proteomes" id="UP000075883">
    <property type="component" value="Unassembled WGS sequence"/>
</dbReference>
<evidence type="ECO:0000313" key="3">
    <source>
        <dbReference type="Proteomes" id="UP000075883"/>
    </source>
</evidence>
<evidence type="ECO:0000256" key="1">
    <source>
        <dbReference type="SAM" id="Phobius"/>
    </source>
</evidence>
<organism evidence="2 3">
    <name type="scientific">Anopheles culicifacies</name>
    <dbReference type="NCBI Taxonomy" id="139723"/>
    <lineage>
        <taxon>Eukaryota</taxon>
        <taxon>Metazoa</taxon>
        <taxon>Ecdysozoa</taxon>
        <taxon>Arthropoda</taxon>
        <taxon>Hexapoda</taxon>
        <taxon>Insecta</taxon>
        <taxon>Pterygota</taxon>
        <taxon>Neoptera</taxon>
        <taxon>Endopterygota</taxon>
        <taxon>Diptera</taxon>
        <taxon>Nematocera</taxon>
        <taxon>Culicoidea</taxon>
        <taxon>Culicidae</taxon>
        <taxon>Anophelinae</taxon>
        <taxon>Anopheles</taxon>
        <taxon>culicifacies species complex</taxon>
    </lineage>
</organism>
<reference evidence="3" key="1">
    <citation type="submission" date="2013-09" db="EMBL/GenBank/DDBJ databases">
        <title>The Genome Sequence of Anopheles culicifacies species A.</title>
        <authorList>
            <consortium name="The Broad Institute Genomics Platform"/>
            <person name="Neafsey D.E."/>
            <person name="Besansky N."/>
            <person name="Howell P."/>
            <person name="Walton C."/>
            <person name="Young S.K."/>
            <person name="Zeng Q."/>
            <person name="Gargeya S."/>
            <person name="Fitzgerald M."/>
            <person name="Haas B."/>
            <person name="Abouelleil A."/>
            <person name="Allen A.W."/>
            <person name="Alvarado L."/>
            <person name="Arachchi H.M."/>
            <person name="Berlin A.M."/>
            <person name="Chapman S.B."/>
            <person name="Gainer-Dewar J."/>
            <person name="Goldberg J."/>
            <person name="Griggs A."/>
            <person name="Gujja S."/>
            <person name="Hansen M."/>
            <person name="Howarth C."/>
            <person name="Imamovic A."/>
            <person name="Ireland A."/>
            <person name="Larimer J."/>
            <person name="McCowan C."/>
            <person name="Murphy C."/>
            <person name="Pearson M."/>
            <person name="Poon T.W."/>
            <person name="Priest M."/>
            <person name="Roberts A."/>
            <person name="Saif S."/>
            <person name="Shea T."/>
            <person name="Sisk P."/>
            <person name="Sykes S."/>
            <person name="Wortman J."/>
            <person name="Nusbaum C."/>
            <person name="Birren B."/>
        </authorList>
    </citation>
    <scope>NUCLEOTIDE SEQUENCE [LARGE SCALE GENOMIC DNA]</scope>
    <source>
        <strain evidence="3">A-37</strain>
    </source>
</reference>
<feature type="transmembrane region" description="Helical" evidence="1">
    <location>
        <begin position="15"/>
        <end position="36"/>
    </location>
</feature>
<keyword evidence="3" id="KW-1185">Reference proteome</keyword>